<evidence type="ECO:0000256" key="2">
    <source>
        <dbReference type="ARBA" id="ARBA00023125"/>
    </source>
</evidence>
<gene>
    <name evidence="5" type="ORF">SAMN06265371_104153</name>
</gene>
<dbReference type="Gene3D" id="1.10.150.130">
    <property type="match status" value="1"/>
</dbReference>
<evidence type="ECO:0000256" key="3">
    <source>
        <dbReference type="PROSITE-ProRule" id="PRU01248"/>
    </source>
</evidence>
<dbReference type="InterPro" id="IPR044068">
    <property type="entry name" value="CB"/>
</dbReference>
<proteinExistence type="predicted"/>
<organism evidence="5 6">
    <name type="scientific">Lutibacter agarilyticus</name>
    <dbReference type="NCBI Taxonomy" id="1109740"/>
    <lineage>
        <taxon>Bacteria</taxon>
        <taxon>Pseudomonadati</taxon>
        <taxon>Bacteroidota</taxon>
        <taxon>Flavobacteriia</taxon>
        <taxon>Flavobacteriales</taxon>
        <taxon>Flavobacteriaceae</taxon>
        <taxon>Lutibacter</taxon>
    </lineage>
</organism>
<sequence>MLKLIELLIFEHRNEHSLQIKKPYSVPKIYTGNDNLKKRWYVYYYFRNPKTGLLEKMGNIYGNSNHYKTKAESLSILTSLQKNLLNLLKKGYNPFKENQELYNKEIEKIPSTIADVEEPKMTIKEAIDFALNLKKQSLAKTSYRGLNNRMNNFIEWIEKNHSKLKTIEVLNKKILTEFLNYQLEKTSARNRNNFRADLSSIFQILEDNEIIISNYAKKIPTLKSIPTRNKTYSCNLPQK</sequence>
<dbReference type="InterPro" id="IPR011010">
    <property type="entry name" value="DNA_brk_join_enz"/>
</dbReference>
<dbReference type="GO" id="GO:0003677">
    <property type="term" value="F:DNA binding"/>
    <property type="evidence" value="ECO:0007669"/>
    <property type="project" value="UniProtKB-UniRule"/>
</dbReference>
<dbReference type="Proteomes" id="UP000198384">
    <property type="component" value="Unassembled WGS sequence"/>
</dbReference>
<feature type="domain" description="Core-binding (CB)" evidence="4">
    <location>
        <begin position="121"/>
        <end position="206"/>
    </location>
</feature>
<dbReference type="SUPFAM" id="SSF56349">
    <property type="entry name" value="DNA breaking-rejoining enzymes"/>
    <property type="match status" value="1"/>
</dbReference>
<dbReference type="EMBL" id="FZNT01000004">
    <property type="protein sequence ID" value="SNR51094.1"/>
    <property type="molecule type" value="Genomic_DNA"/>
</dbReference>
<dbReference type="PROSITE" id="PS51900">
    <property type="entry name" value="CB"/>
    <property type="match status" value="1"/>
</dbReference>
<dbReference type="AlphaFoldDB" id="A0A238WY16"/>
<keyword evidence="2 3" id="KW-0238">DNA-binding</keyword>
<dbReference type="OrthoDB" id="9806835at2"/>
<dbReference type="InterPro" id="IPR010998">
    <property type="entry name" value="Integrase_recombinase_N"/>
</dbReference>
<keyword evidence="6" id="KW-1185">Reference proteome</keyword>
<evidence type="ECO:0000313" key="6">
    <source>
        <dbReference type="Proteomes" id="UP000198384"/>
    </source>
</evidence>
<accession>A0A238WY16</accession>
<keyword evidence="1" id="KW-0229">DNA integration</keyword>
<dbReference type="GO" id="GO:0015074">
    <property type="term" value="P:DNA integration"/>
    <property type="evidence" value="ECO:0007669"/>
    <property type="project" value="UniProtKB-KW"/>
</dbReference>
<evidence type="ECO:0000313" key="5">
    <source>
        <dbReference type="EMBL" id="SNR51094.1"/>
    </source>
</evidence>
<evidence type="ECO:0000259" key="4">
    <source>
        <dbReference type="PROSITE" id="PS51900"/>
    </source>
</evidence>
<evidence type="ECO:0000256" key="1">
    <source>
        <dbReference type="ARBA" id="ARBA00022908"/>
    </source>
</evidence>
<reference evidence="5 6" key="1">
    <citation type="submission" date="2017-06" db="EMBL/GenBank/DDBJ databases">
        <authorList>
            <person name="Kim H.J."/>
            <person name="Triplett B.A."/>
        </authorList>
    </citation>
    <scope>NUCLEOTIDE SEQUENCE [LARGE SCALE GENOMIC DNA]</scope>
    <source>
        <strain evidence="5 6">DSM 29150</strain>
    </source>
</reference>
<protein>
    <recommendedName>
        <fullName evidence="4">Core-binding (CB) domain-containing protein</fullName>
    </recommendedName>
</protein>
<name>A0A238WY16_9FLAO</name>
<dbReference type="RefSeq" id="WP_089381266.1">
    <property type="nucleotide sequence ID" value="NZ_FZNT01000004.1"/>
</dbReference>